<feature type="transmembrane region" description="Helical" evidence="5">
    <location>
        <begin position="12"/>
        <end position="36"/>
    </location>
</feature>
<dbReference type="Gene3D" id="1.20.1250.20">
    <property type="entry name" value="MFS general substrate transporter like domains"/>
    <property type="match status" value="1"/>
</dbReference>
<keyword evidence="4 5" id="KW-0472">Membrane</keyword>
<evidence type="ECO:0000256" key="5">
    <source>
        <dbReference type="SAM" id="Phobius"/>
    </source>
</evidence>
<evidence type="ECO:0000256" key="1">
    <source>
        <dbReference type="ARBA" id="ARBA00004141"/>
    </source>
</evidence>
<feature type="transmembrane region" description="Helical" evidence="5">
    <location>
        <begin position="186"/>
        <end position="208"/>
    </location>
</feature>
<feature type="transmembrane region" description="Helical" evidence="5">
    <location>
        <begin position="374"/>
        <end position="400"/>
    </location>
</feature>
<dbReference type="InterPro" id="IPR005828">
    <property type="entry name" value="MFS_sugar_transport-like"/>
</dbReference>
<keyword evidence="2 5" id="KW-0812">Transmembrane</keyword>
<dbReference type="AlphaFoldDB" id="A0A914UI21"/>
<keyword evidence="3 5" id="KW-1133">Transmembrane helix</keyword>
<dbReference type="Proteomes" id="UP000887566">
    <property type="component" value="Unplaced"/>
</dbReference>
<reference evidence="8" key="1">
    <citation type="submission" date="2022-11" db="UniProtKB">
        <authorList>
            <consortium name="WormBaseParasite"/>
        </authorList>
    </citation>
    <scope>IDENTIFICATION</scope>
</reference>
<dbReference type="WBParaSite" id="PSAMB.scaffold101size79781.g1833.t1">
    <property type="protein sequence ID" value="PSAMB.scaffold101size79781.g1833.t1"/>
    <property type="gene ID" value="PSAMB.scaffold101size79781.g1833"/>
</dbReference>
<feature type="transmembrane region" description="Helical" evidence="5">
    <location>
        <begin position="156"/>
        <end position="180"/>
    </location>
</feature>
<feature type="transmembrane region" description="Helical" evidence="5">
    <location>
        <begin position="309"/>
        <end position="332"/>
    </location>
</feature>
<feature type="transmembrane region" description="Helical" evidence="5">
    <location>
        <begin position="412"/>
        <end position="432"/>
    </location>
</feature>
<feature type="transmembrane region" description="Helical" evidence="5">
    <location>
        <begin position="125"/>
        <end position="144"/>
    </location>
</feature>
<protein>
    <submittedName>
        <fullName evidence="8">Major facilitator superfamily (MFS) profile domain-containing protein</fullName>
    </submittedName>
</protein>
<dbReference type="InterPro" id="IPR045263">
    <property type="entry name" value="GLUT"/>
</dbReference>
<dbReference type="Pfam" id="PF00083">
    <property type="entry name" value="Sugar_tr"/>
    <property type="match status" value="1"/>
</dbReference>
<dbReference type="SUPFAM" id="SSF103473">
    <property type="entry name" value="MFS general substrate transporter"/>
    <property type="match status" value="1"/>
</dbReference>
<feature type="transmembrane region" description="Helical" evidence="5">
    <location>
        <begin position="438"/>
        <end position="460"/>
    </location>
</feature>
<feature type="transmembrane region" description="Helical" evidence="5">
    <location>
        <begin position="270"/>
        <end position="289"/>
    </location>
</feature>
<evidence type="ECO:0000256" key="4">
    <source>
        <dbReference type="ARBA" id="ARBA00023136"/>
    </source>
</evidence>
<dbReference type="PANTHER" id="PTHR23503:SF123">
    <property type="entry name" value="MAJOR FACILITATOR SUPERFAMILY (MFS) PROFILE DOMAIN-CONTAINING PROTEIN"/>
    <property type="match status" value="1"/>
</dbReference>
<dbReference type="GO" id="GO:0016020">
    <property type="term" value="C:membrane"/>
    <property type="evidence" value="ECO:0007669"/>
    <property type="project" value="UniProtKB-SubCell"/>
</dbReference>
<feature type="transmembrane region" description="Helical" evidence="5">
    <location>
        <begin position="95"/>
        <end position="113"/>
    </location>
</feature>
<evidence type="ECO:0000313" key="8">
    <source>
        <dbReference type="WBParaSite" id="PSAMB.scaffold101size79781.g1833.t1"/>
    </source>
</evidence>
<dbReference type="InterPro" id="IPR020846">
    <property type="entry name" value="MFS_dom"/>
</dbReference>
<dbReference type="PROSITE" id="PS50850">
    <property type="entry name" value="MFS"/>
    <property type="match status" value="1"/>
</dbReference>
<dbReference type="PANTHER" id="PTHR23503">
    <property type="entry name" value="SOLUTE CARRIER FAMILY 2"/>
    <property type="match status" value="1"/>
</dbReference>
<evidence type="ECO:0000313" key="7">
    <source>
        <dbReference type="Proteomes" id="UP000887566"/>
    </source>
</evidence>
<feature type="transmembrane region" description="Helical" evidence="5">
    <location>
        <begin position="63"/>
        <end position="83"/>
    </location>
</feature>
<accession>A0A914UI21</accession>
<feature type="domain" description="Major facilitator superfamily (MFS) profile" evidence="6">
    <location>
        <begin position="13"/>
        <end position="465"/>
    </location>
</feature>
<evidence type="ECO:0000256" key="3">
    <source>
        <dbReference type="ARBA" id="ARBA00022989"/>
    </source>
</evidence>
<proteinExistence type="predicted"/>
<evidence type="ECO:0000259" key="6">
    <source>
        <dbReference type="PROSITE" id="PS50850"/>
    </source>
</evidence>
<name>A0A914UI21_9BILA</name>
<sequence length="502" mass="55280">MNYPELQPHGRLIFATAAHSIFGIYADIQSIALNYLEVPLKPFLNQSFYQHYGVALDPEGFSWLWSVTAACNSFGILFTALFVRSLMEGLGRKTTCMILRPFIGIVAAALMVASKPFNSFEMFAAGHFLAGAGYTLKGVILVYLAECSPDKFRGLITLTAGSLIYFLAMLLATTLSLPVIAGNDEFWILLPAVSAIFALLHFCASFFLPPSPKHLYITKRAIYEARKAIKFYHGDRVDEDHILHEYDHEDRLASSHRAISLREMLTTAHLRTPLLLCIVASVAPSFSALNIRGQYSASMLSSYGVPNDILMLAMMGINLLPSPFCLLAPWLIERAGRRPLFLTCISLCLLEVGLLFTTQIVLDQNSGESSRTTIFLGLAGFLAGSFASVIGIVTIACILVSELCPQATRATASQAIVIAPVILSLITVFLYPPAILNIGAYTFVPLLVMELLVMLVMYLFMPETRNLPVDVIVRKMMPRRGSIFLEDTVVPEDPFTTSYGSF</sequence>
<evidence type="ECO:0000256" key="2">
    <source>
        <dbReference type="ARBA" id="ARBA00022692"/>
    </source>
</evidence>
<feature type="transmembrane region" description="Helical" evidence="5">
    <location>
        <begin position="339"/>
        <end position="362"/>
    </location>
</feature>
<dbReference type="GO" id="GO:0015149">
    <property type="term" value="F:hexose transmembrane transporter activity"/>
    <property type="evidence" value="ECO:0007669"/>
    <property type="project" value="TreeGrafter"/>
</dbReference>
<comment type="subcellular location">
    <subcellularLocation>
        <location evidence="1">Membrane</location>
        <topology evidence="1">Multi-pass membrane protein</topology>
    </subcellularLocation>
</comment>
<keyword evidence="7" id="KW-1185">Reference proteome</keyword>
<organism evidence="7 8">
    <name type="scientific">Plectus sambesii</name>
    <dbReference type="NCBI Taxonomy" id="2011161"/>
    <lineage>
        <taxon>Eukaryota</taxon>
        <taxon>Metazoa</taxon>
        <taxon>Ecdysozoa</taxon>
        <taxon>Nematoda</taxon>
        <taxon>Chromadorea</taxon>
        <taxon>Plectida</taxon>
        <taxon>Plectina</taxon>
        <taxon>Plectoidea</taxon>
        <taxon>Plectidae</taxon>
        <taxon>Plectus</taxon>
    </lineage>
</organism>
<dbReference type="InterPro" id="IPR036259">
    <property type="entry name" value="MFS_trans_sf"/>
</dbReference>